<reference evidence="2" key="3">
    <citation type="journal article" date="2022" name="bioRxiv">
        <title>A global pangenome for the wheat fungal pathogen Pyrenophora tritici-repentis and prediction of effector protein structural homology.</title>
        <authorList>
            <person name="Moolhuijzen P."/>
            <person name="See P.T."/>
            <person name="Shi G."/>
            <person name="Powell H.R."/>
            <person name="Cockram J."/>
            <person name="Jorgensen L.N."/>
            <person name="Benslimane H."/>
            <person name="Strelkov S.E."/>
            <person name="Turner J."/>
            <person name="Liu Z."/>
            <person name="Moffat C.S."/>
        </authorList>
    </citation>
    <scope>NUCLEOTIDE SEQUENCE</scope>
    <source>
        <strain evidence="2">86-124</strain>
    </source>
</reference>
<dbReference type="Proteomes" id="UP000249757">
    <property type="component" value="Unassembled WGS sequence"/>
</dbReference>
<keyword evidence="4" id="KW-1185">Reference proteome</keyword>
<reference evidence="2" key="2">
    <citation type="submission" date="2021-05" db="EMBL/GenBank/DDBJ databases">
        <authorList>
            <person name="Moolhuijzen P.M."/>
            <person name="Moffat C.S."/>
        </authorList>
    </citation>
    <scope>NUCLEOTIDE SEQUENCE</scope>
    <source>
        <strain evidence="2">86-124</strain>
    </source>
</reference>
<dbReference type="EMBL" id="NQIK02000003">
    <property type="protein sequence ID" value="KAF7573104.1"/>
    <property type="molecule type" value="Genomic_DNA"/>
</dbReference>
<evidence type="ECO:0000313" key="3">
    <source>
        <dbReference type="Proteomes" id="UP000245464"/>
    </source>
</evidence>
<dbReference type="Proteomes" id="UP000245464">
    <property type="component" value="Chromosome 3"/>
</dbReference>
<evidence type="ECO:0000313" key="2">
    <source>
        <dbReference type="EMBL" id="KAI1516543.1"/>
    </source>
</evidence>
<evidence type="ECO:0000313" key="1">
    <source>
        <dbReference type="EMBL" id="KAF7573104.1"/>
    </source>
</evidence>
<dbReference type="InterPro" id="IPR028944">
    <property type="entry name" value="PRTase_ComF-like"/>
</dbReference>
<organism evidence="1 3">
    <name type="scientific">Pyrenophora tritici-repentis</name>
    <dbReference type="NCBI Taxonomy" id="45151"/>
    <lineage>
        <taxon>Eukaryota</taxon>
        <taxon>Fungi</taxon>
        <taxon>Dikarya</taxon>
        <taxon>Ascomycota</taxon>
        <taxon>Pezizomycotina</taxon>
        <taxon>Dothideomycetes</taxon>
        <taxon>Pleosporomycetidae</taxon>
        <taxon>Pleosporales</taxon>
        <taxon>Pleosporineae</taxon>
        <taxon>Pleosporaceae</taxon>
        <taxon>Pyrenophora</taxon>
    </lineage>
</organism>
<reference evidence="1" key="1">
    <citation type="journal article" date="2018" name="BMC Genomics">
        <title>Comparative genomics of the wheat fungal pathogen Pyrenophora tritici-repentis reveals chromosomal variations and genome plasticity.</title>
        <authorList>
            <person name="Moolhuijzen P."/>
            <person name="See P.T."/>
            <person name="Hane J.K."/>
            <person name="Shi G."/>
            <person name="Liu Z."/>
            <person name="Oliver R.P."/>
            <person name="Moffat C.S."/>
        </authorList>
    </citation>
    <scope>NUCLEOTIDE SEQUENCE [LARGE SCALE GENOMIC DNA]</scope>
    <source>
        <strain evidence="1">M4</strain>
    </source>
</reference>
<sequence>MIQNVVSLHNITGGDAVKFPFSPADYQRYVFGDDRLAHRFGRELAKVFIPTICNSRDDFAVAVLSEKVPTATHSLRDHFVAYLNRHLIANNASPALKIDFHHVGSNTKLRNGPSTSKRNAYHIDTERLQDRTLIVLADFRTGQAWEDLVRSSFGARGVTTIFAYLASLDQSTTTTALTKFLSSVISPSMKEIQNISQPPNFVMNECFVKFILGREYSEFCPFIRRQDDHFVRLLLDHAINGHYHDDQEHAHNVQFLLWEVEARESM</sequence>
<comment type="caution">
    <text evidence="1">The sequence shown here is derived from an EMBL/GenBank/DDBJ whole genome shotgun (WGS) entry which is preliminary data.</text>
</comment>
<name>A0A2W1E0C5_9PLEO</name>
<dbReference type="OrthoDB" id="9986683at2759"/>
<accession>A0A2W1E0C5</accession>
<evidence type="ECO:0000313" key="4">
    <source>
        <dbReference type="Proteomes" id="UP000249757"/>
    </source>
</evidence>
<dbReference type="AlphaFoldDB" id="A0A2W1E0C5"/>
<protein>
    <submittedName>
        <fullName evidence="2">PRTase-3 domain containing protein</fullName>
    </submittedName>
</protein>
<dbReference type="OMA" id="FVMNECF"/>
<dbReference type="Pfam" id="PF15610">
    <property type="entry name" value="PRTase_3"/>
    <property type="match status" value="1"/>
</dbReference>
<gene>
    <name evidence="2" type="ORF">Ptr86124_005080</name>
    <name evidence="1" type="ORF">PtrM4_080090</name>
</gene>
<proteinExistence type="predicted"/>
<dbReference type="EMBL" id="NRDI02000005">
    <property type="protein sequence ID" value="KAI1516543.1"/>
    <property type="molecule type" value="Genomic_DNA"/>
</dbReference>
<reference evidence="4" key="4">
    <citation type="journal article" date="2022" name="Microb. Genom.">
        <title>A global pangenome for the wheat fungal pathogen Pyrenophora tritici-repentis and prediction of effector protein structural homology.</title>
        <authorList>
            <person name="Moolhuijzen P.M."/>
            <person name="See P.T."/>
            <person name="Shi G."/>
            <person name="Powell H.R."/>
            <person name="Cockram J."/>
            <person name="Jorgensen L.N."/>
            <person name="Benslimane H."/>
            <person name="Strelkov S.E."/>
            <person name="Turner J."/>
            <person name="Liu Z."/>
            <person name="Moffat C.S."/>
        </authorList>
    </citation>
    <scope>NUCLEOTIDE SEQUENCE [LARGE SCALE GENOMIC DNA]</scope>
</reference>